<feature type="domain" description="mRNA capping enzyme adenylation" evidence="2">
    <location>
        <begin position="9"/>
        <end position="45"/>
    </location>
</feature>
<dbReference type="CDD" id="cd07895">
    <property type="entry name" value="Adenylation_mRNA_capping"/>
    <property type="match status" value="1"/>
</dbReference>
<evidence type="ECO:0000256" key="1">
    <source>
        <dbReference type="ARBA" id="ARBA00044624"/>
    </source>
</evidence>
<protein>
    <recommendedName>
        <fullName evidence="2">mRNA capping enzyme adenylation domain-containing protein</fullName>
    </recommendedName>
</protein>
<dbReference type="AlphaFoldDB" id="A0A137NVH9"/>
<gene>
    <name evidence="3" type="ORF">CONCODRAFT_43500</name>
</gene>
<sequence>MFYSFPGTQPTTFKQQHIKCLENEDYYVCEKSDGERFLMFLTIVNDAPLTFFKHLRYLTFDIMVLNSHPQIQRSFSTRLGVLQNEVIGPLNSMLLSRPELKSKHEISISLKKMERSYGLVLVFKNIPNLKHDNDGLIFTPVRSGYITGINSKLFKWKPIEKYTVDFKIVVTYNSDHKPAYKLHVTDAYGTKAFSPLQLEKETWSEWRLTPPNSKIAEFRYDPTWEVLNVDQGYVPESEIGGWR</sequence>
<dbReference type="OrthoDB" id="200924at2759"/>
<dbReference type="OMA" id="ETWSEWR"/>
<dbReference type="EMBL" id="KQ964691">
    <property type="protein sequence ID" value="KXN66772.1"/>
    <property type="molecule type" value="Genomic_DNA"/>
</dbReference>
<dbReference type="InterPro" id="IPR012340">
    <property type="entry name" value="NA-bd_OB-fold"/>
</dbReference>
<evidence type="ECO:0000313" key="3">
    <source>
        <dbReference type="EMBL" id="KXN66772.1"/>
    </source>
</evidence>
<evidence type="ECO:0000259" key="2">
    <source>
        <dbReference type="Pfam" id="PF01331"/>
    </source>
</evidence>
<proteinExistence type="predicted"/>
<reference evidence="3 4" key="1">
    <citation type="journal article" date="2015" name="Genome Biol. Evol.">
        <title>Phylogenomic analyses indicate that early fungi evolved digesting cell walls of algal ancestors of land plants.</title>
        <authorList>
            <person name="Chang Y."/>
            <person name="Wang S."/>
            <person name="Sekimoto S."/>
            <person name="Aerts A.L."/>
            <person name="Choi C."/>
            <person name="Clum A."/>
            <person name="LaButti K.M."/>
            <person name="Lindquist E.A."/>
            <person name="Yee Ngan C."/>
            <person name="Ohm R.A."/>
            <person name="Salamov A.A."/>
            <person name="Grigoriev I.V."/>
            <person name="Spatafora J.W."/>
            <person name="Berbee M.L."/>
        </authorList>
    </citation>
    <scope>NUCLEOTIDE SEQUENCE [LARGE SCALE GENOMIC DNA]</scope>
    <source>
        <strain evidence="3 4">NRRL 28638</strain>
    </source>
</reference>
<dbReference type="PANTHER" id="PTHR10367">
    <property type="entry name" value="MRNA-CAPPING ENZYME"/>
    <property type="match status" value="1"/>
</dbReference>
<dbReference type="GO" id="GO:0004484">
    <property type="term" value="F:mRNA guanylyltransferase activity"/>
    <property type="evidence" value="ECO:0007669"/>
    <property type="project" value="UniProtKB-EC"/>
</dbReference>
<dbReference type="Pfam" id="PF01331">
    <property type="entry name" value="mRNA_cap_enzyme"/>
    <property type="match status" value="2"/>
</dbReference>
<dbReference type="GO" id="GO:0006370">
    <property type="term" value="P:7-methylguanosine mRNA capping"/>
    <property type="evidence" value="ECO:0007669"/>
    <property type="project" value="InterPro"/>
</dbReference>
<comment type="catalytic activity">
    <reaction evidence="1">
        <text>a 5'-end diphospho-ribonucleoside in mRNA + GTP + H(+) = a 5'-end (5'-triphosphoguanosine)-ribonucleoside in mRNA + diphosphate</text>
        <dbReference type="Rhea" id="RHEA:67012"/>
        <dbReference type="Rhea" id="RHEA-COMP:17165"/>
        <dbReference type="Rhea" id="RHEA-COMP:17166"/>
        <dbReference type="ChEBI" id="CHEBI:15378"/>
        <dbReference type="ChEBI" id="CHEBI:33019"/>
        <dbReference type="ChEBI" id="CHEBI:37565"/>
        <dbReference type="ChEBI" id="CHEBI:167616"/>
        <dbReference type="ChEBI" id="CHEBI:167617"/>
        <dbReference type="EC" id="2.7.7.50"/>
    </reaction>
    <physiologicalReaction direction="left-to-right" evidence="1">
        <dbReference type="Rhea" id="RHEA:67013"/>
    </physiologicalReaction>
</comment>
<dbReference type="Proteomes" id="UP000070444">
    <property type="component" value="Unassembled WGS sequence"/>
</dbReference>
<dbReference type="Gene3D" id="3.30.470.30">
    <property type="entry name" value="DNA ligase/mRNA capping enzyme"/>
    <property type="match status" value="2"/>
</dbReference>
<keyword evidence="4" id="KW-1185">Reference proteome</keyword>
<dbReference type="InterPro" id="IPR051029">
    <property type="entry name" value="mRNA_Capping_Enz/RNA_Phosphat"/>
</dbReference>
<dbReference type="PANTHER" id="PTHR10367:SF17">
    <property type="entry name" value="MRNA-CAPPING ENZYME"/>
    <property type="match status" value="1"/>
</dbReference>
<organism evidence="3 4">
    <name type="scientific">Conidiobolus coronatus (strain ATCC 28846 / CBS 209.66 / NRRL 28638)</name>
    <name type="common">Delacroixia coronata</name>
    <dbReference type="NCBI Taxonomy" id="796925"/>
    <lineage>
        <taxon>Eukaryota</taxon>
        <taxon>Fungi</taxon>
        <taxon>Fungi incertae sedis</taxon>
        <taxon>Zoopagomycota</taxon>
        <taxon>Entomophthoromycotina</taxon>
        <taxon>Entomophthoromycetes</taxon>
        <taxon>Entomophthorales</taxon>
        <taxon>Ancylistaceae</taxon>
        <taxon>Conidiobolus</taxon>
    </lineage>
</organism>
<dbReference type="Gene3D" id="2.40.50.140">
    <property type="entry name" value="Nucleic acid-binding proteins"/>
    <property type="match status" value="1"/>
</dbReference>
<dbReference type="STRING" id="796925.A0A137NVH9"/>
<dbReference type="GO" id="GO:0005524">
    <property type="term" value="F:ATP binding"/>
    <property type="evidence" value="ECO:0007669"/>
    <property type="project" value="InterPro"/>
</dbReference>
<dbReference type="SUPFAM" id="SSF56091">
    <property type="entry name" value="DNA ligase/mRNA capping enzyme, catalytic domain"/>
    <property type="match status" value="1"/>
</dbReference>
<name>A0A137NVH9_CONC2</name>
<accession>A0A137NVH9</accession>
<evidence type="ECO:0000313" key="4">
    <source>
        <dbReference type="Proteomes" id="UP000070444"/>
    </source>
</evidence>
<dbReference type="InterPro" id="IPR001339">
    <property type="entry name" value="mRNA_cap_enzyme_adenylation"/>
</dbReference>
<feature type="domain" description="mRNA capping enzyme adenylation" evidence="2">
    <location>
        <begin position="53"/>
        <end position="157"/>
    </location>
</feature>